<sequence length="338" mass="38601">MKKRYQWLLHAGILTGILLLVDVFDHYQLERSGGHLFHEDGSVVSLWDRIRGHLASQGIAWMVLAATGVIEWVYHRGFRKGNLLILGILSLLTGLVLTAGLLAYNTWRFGVERSFPWEFAGLVAGYTFLYLVVRDYFRRLVVSAQEKAERTQAELMALRSQVDPHFLFNTLNMIYGTALKEKAPETADHIEQLAGMLRYVLIRSESVPVEAEKRFLEEYLALQRKRIPAGVRLDVSLPAVDPEVRIAPLLLIPFVENAFRYGISAEEPSFIRLELSVRKGRLDFFLLNSIHEKSRQVTGEGTGIRNTLRRLELLYPDRHTIHIGETPEGFRVALTLHL</sequence>
<keyword evidence="3" id="KW-0418">Kinase</keyword>
<feature type="domain" description="Signal transduction histidine kinase internal region" evidence="2">
    <location>
        <begin position="153"/>
        <end position="227"/>
    </location>
</feature>
<feature type="transmembrane region" description="Helical" evidence="1">
    <location>
        <begin position="54"/>
        <end position="74"/>
    </location>
</feature>
<keyword evidence="1" id="KW-0472">Membrane</keyword>
<keyword evidence="4" id="KW-1185">Reference proteome</keyword>
<organism evidence="3 4">
    <name type="scientific">Siphonobacter aquaeclarae</name>
    <dbReference type="NCBI Taxonomy" id="563176"/>
    <lineage>
        <taxon>Bacteria</taxon>
        <taxon>Pseudomonadati</taxon>
        <taxon>Bacteroidota</taxon>
        <taxon>Cytophagia</taxon>
        <taxon>Cytophagales</taxon>
        <taxon>Cytophagaceae</taxon>
        <taxon>Siphonobacter</taxon>
    </lineage>
</organism>
<dbReference type="AlphaFoldDB" id="A0A1G9HTV0"/>
<evidence type="ECO:0000313" key="4">
    <source>
        <dbReference type="Proteomes" id="UP000198901"/>
    </source>
</evidence>
<dbReference type="STRING" id="563176.SAMN04488090_0200"/>
<feature type="transmembrane region" description="Helical" evidence="1">
    <location>
        <begin position="115"/>
        <end position="133"/>
    </location>
</feature>
<proteinExistence type="predicted"/>
<reference evidence="3 4" key="1">
    <citation type="submission" date="2016-10" db="EMBL/GenBank/DDBJ databases">
        <authorList>
            <person name="de Groot N.N."/>
        </authorList>
    </citation>
    <scope>NUCLEOTIDE SEQUENCE [LARGE SCALE GENOMIC DNA]</scope>
    <source>
        <strain evidence="3 4">DSM 21668</strain>
    </source>
</reference>
<keyword evidence="3" id="KW-0808">Transferase</keyword>
<accession>A0A1G9HTV0</accession>
<keyword evidence="1" id="KW-0812">Transmembrane</keyword>
<dbReference type="RefSeq" id="WP_176785396.1">
    <property type="nucleotide sequence ID" value="NZ_FNGS01000001.1"/>
</dbReference>
<dbReference type="GO" id="GO:0000155">
    <property type="term" value="F:phosphorelay sensor kinase activity"/>
    <property type="evidence" value="ECO:0007669"/>
    <property type="project" value="InterPro"/>
</dbReference>
<dbReference type="Proteomes" id="UP000198901">
    <property type="component" value="Unassembled WGS sequence"/>
</dbReference>
<dbReference type="InterPro" id="IPR050640">
    <property type="entry name" value="Bact_2-comp_sensor_kinase"/>
</dbReference>
<evidence type="ECO:0000313" key="3">
    <source>
        <dbReference type="EMBL" id="SDL16272.1"/>
    </source>
</evidence>
<dbReference type="PANTHER" id="PTHR34220:SF7">
    <property type="entry name" value="SENSOR HISTIDINE KINASE YPDA"/>
    <property type="match status" value="1"/>
</dbReference>
<evidence type="ECO:0000256" key="1">
    <source>
        <dbReference type="SAM" id="Phobius"/>
    </source>
</evidence>
<dbReference type="Pfam" id="PF06580">
    <property type="entry name" value="His_kinase"/>
    <property type="match status" value="1"/>
</dbReference>
<feature type="transmembrane region" description="Helical" evidence="1">
    <location>
        <begin position="83"/>
        <end position="103"/>
    </location>
</feature>
<name>A0A1G9HTV0_9BACT</name>
<gene>
    <name evidence="3" type="ORF">SAMN04488090_0200</name>
</gene>
<dbReference type="GO" id="GO:0016020">
    <property type="term" value="C:membrane"/>
    <property type="evidence" value="ECO:0007669"/>
    <property type="project" value="InterPro"/>
</dbReference>
<protein>
    <submittedName>
        <fullName evidence="3">Histidine kinase</fullName>
    </submittedName>
</protein>
<evidence type="ECO:0000259" key="2">
    <source>
        <dbReference type="Pfam" id="PF06580"/>
    </source>
</evidence>
<dbReference type="InterPro" id="IPR010559">
    <property type="entry name" value="Sig_transdc_His_kin_internal"/>
</dbReference>
<dbReference type="EMBL" id="FNGS01000001">
    <property type="protein sequence ID" value="SDL16272.1"/>
    <property type="molecule type" value="Genomic_DNA"/>
</dbReference>
<keyword evidence="1" id="KW-1133">Transmembrane helix</keyword>
<dbReference type="PANTHER" id="PTHR34220">
    <property type="entry name" value="SENSOR HISTIDINE KINASE YPDA"/>
    <property type="match status" value="1"/>
</dbReference>
<feature type="transmembrane region" description="Helical" evidence="1">
    <location>
        <begin position="7"/>
        <end position="24"/>
    </location>
</feature>